<evidence type="ECO:0000313" key="3">
    <source>
        <dbReference type="EMBL" id="CAB4737358.1"/>
    </source>
</evidence>
<feature type="transmembrane region" description="Helical" evidence="1">
    <location>
        <begin position="132"/>
        <end position="155"/>
    </location>
</feature>
<evidence type="ECO:0000313" key="4">
    <source>
        <dbReference type="EMBL" id="CAB4825413.1"/>
    </source>
</evidence>
<accession>A0A6J6ZXT1</accession>
<dbReference type="EMBL" id="CAESGF010000022">
    <property type="protein sequence ID" value="CAB4364978.1"/>
    <property type="molecule type" value="Genomic_DNA"/>
</dbReference>
<dbReference type="AlphaFoldDB" id="A0A6J6ZXT1"/>
<dbReference type="EMBL" id="CAFAAV010000128">
    <property type="protein sequence ID" value="CAB4825413.1"/>
    <property type="molecule type" value="Genomic_DNA"/>
</dbReference>
<keyword evidence="1" id="KW-0472">Membrane</keyword>
<sequence length="199" mass="20743">MHLATLYAAGHAVMILALGLSAILFSRQLPDSIDGAMERLVGVTLIALGAYLLWTLVYRRGHAHPMSRWMLLIAGVRRLTTGDARSADEPLLADGNRAAFGIGVLHGIGAETPTQVVVFAAAAHAGGPGSSVAVLLCFVVGLVAANTLLAASSTYGFRLLDDRRWPILALTTVSALFSLLMGVLFVLGRSSSLPAILGG</sequence>
<name>A0A6J6ZXT1_9ZZZZ</name>
<keyword evidence="1" id="KW-0812">Transmembrane</keyword>
<proteinExistence type="predicted"/>
<gene>
    <name evidence="3" type="ORF">UFOPK2656_02640</name>
    <name evidence="4" type="ORF">UFOPK3099_01647</name>
    <name evidence="5" type="ORF">UFOPK3267_01700</name>
    <name evidence="6" type="ORF">UFOPK3651_02634</name>
    <name evidence="7" type="ORF">UFOPK3931_02215</name>
    <name evidence="2" type="ORF">UFOPK4189_02737</name>
</gene>
<dbReference type="EMBL" id="CAFBMT010000019">
    <property type="protein sequence ID" value="CAB4947733.1"/>
    <property type="molecule type" value="Genomic_DNA"/>
</dbReference>
<evidence type="ECO:0000313" key="2">
    <source>
        <dbReference type="EMBL" id="CAB4364978.1"/>
    </source>
</evidence>
<feature type="transmembrane region" description="Helical" evidence="1">
    <location>
        <begin position="37"/>
        <end position="57"/>
    </location>
</feature>
<reference evidence="4" key="1">
    <citation type="submission" date="2020-05" db="EMBL/GenBank/DDBJ databases">
        <authorList>
            <person name="Chiriac C."/>
            <person name="Salcher M."/>
            <person name="Ghai R."/>
            <person name="Kavagutti S V."/>
        </authorList>
    </citation>
    <scope>NUCLEOTIDE SEQUENCE</scope>
</reference>
<feature type="transmembrane region" description="Helical" evidence="1">
    <location>
        <begin position="6"/>
        <end position="25"/>
    </location>
</feature>
<evidence type="ECO:0000256" key="1">
    <source>
        <dbReference type="SAM" id="Phobius"/>
    </source>
</evidence>
<organism evidence="4">
    <name type="scientific">freshwater metagenome</name>
    <dbReference type="NCBI Taxonomy" id="449393"/>
    <lineage>
        <taxon>unclassified sequences</taxon>
        <taxon>metagenomes</taxon>
        <taxon>ecological metagenomes</taxon>
    </lineage>
</organism>
<evidence type="ECO:0000313" key="5">
    <source>
        <dbReference type="EMBL" id="CAB4851754.1"/>
    </source>
</evidence>
<evidence type="ECO:0000313" key="6">
    <source>
        <dbReference type="EMBL" id="CAB4947733.1"/>
    </source>
</evidence>
<evidence type="ECO:0000313" key="7">
    <source>
        <dbReference type="EMBL" id="CAB5002078.1"/>
    </source>
</evidence>
<protein>
    <submittedName>
        <fullName evidence="4">Unannotated protein</fullName>
    </submittedName>
</protein>
<dbReference type="EMBL" id="CAEZYF010000021">
    <property type="protein sequence ID" value="CAB4737358.1"/>
    <property type="molecule type" value="Genomic_DNA"/>
</dbReference>
<keyword evidence="1" id="KW-1133">Transmembrane helix</keyword>
<dbReference type="EMBL" id="CAFBIY010000094">
    <property type="protein sequence ID" value="CAB4851754.1"/>
    <property type="molecule type" value="Genomic_DNA"/>
</dbReference>
<dbReference type="EMBL" id="CAFBOL010000071">
    <property type="protein sequence ID" value="CAB5002078.1"/>
    <property type="molecule type" value="Genomic_DNA"/>
</dbReference>
<feature type="transmembrane region" description="Helical" evidence="1">
    <location>
        <begin position="167"/>
        <end position="187"/>
    </location>
</feature>